<organism evidence="1 2">
    <name type="scientific">Trichonephila clavata</name>
    <name type="common">Joro spider</name>
    <name type="synonym">Nephila clavata</name>
    <dbReference type="NCBI Taxonomy" id="2740835"/>
    <lineage>
        <taxon>Eukaryota</taxon>
        <taxon>Metazoa</taxon>
        <taxon>Ecdysozoa</taxon>
        <taxon>Arthropoda</taxon>
        <taxon>Chelicerata</taxon>
        <taxon>Arachnida</taxon>
        <taxon>Araneae</taxon>
        <taxon>Araneomorphae</taxon>
        <taxon>Entelegynae</taxon>
        <taxon>Araneoidea</taxon>
        <taxon>Nephilidae</taxon>
        <taxon>Trichonephila</taxon>
    </lineage>
</organism>
<gene>
    <name evidence="1" type="ORF">TNCT_223431</name>
</gene>
<dbReference type="Proteomes" id="UP000887116">
    <property type="component" value="Unassembled WGS sequence"/>
</dbReference>
<dbReference type="SUPFAM" id="SSF47113">
    <property type="entry name" value="Histone-fold"/>
    <property type="match status" value="1"/>
</dbReference>
<dbReference type="Gene3D" id="1.10.20.10">
    <property type="entry name" value="Histone, subunit A"/>
    <property type="match status" value="1"/>
</dbReference>
<dbReference type="OrthoDB" id="6427901at2759"/>
<name>A0A8X6LK70_TRICU</name>
<accession>A0A8X6LK70</accession>
<sequence length="92" mass="10055">MAKRQKSSSKSQKGKDMLISVQAIHDVLSETTKIQVHPSSSVYLTAILQFVTAEVIETALKNKKGASIALTSDDINKAIQADPELKRLFSLI</sequence>
<dbReference type="EMBL" id="BMAO01036744">
    <property type="protein sequence ID" value="GFR12835.1"/>
    <property type="molecule type" value="Genomic_DNA"/>
</dbReference>
<reference evidence="1" key="1">
    <citation type="submission" date="2020-07" db="EMBL/GenBank/DDBJ databases">
        <title>Multicomponent nature underlies the extraordinary mechanical properties of spider dragline silk.</title>
        <authorList>
            <person name="Kono N."/>
            <person name="Nakamura H."/>
            <person name="Mori M."/>
            <person name="Yoshida Y."/>
            <person name="Ohtoshi R."/>
            <person name="Malay A.D."/>
            <person name="Moran D.A.P."/>
            <person name="Tomita M."/>
            <person name="Numata K."/>
            <person name="Arakawa K."/>
        </authorList>
    </citation>
    <scope>NUCLEOTIDE SEQUENCE</scope>
</reference>
<dbReference type="GO" id="GO:0046982">
    <property type="term" value="F:protein heterodimerization activity"/>
    <property type="evidence" value="ECO:0007669"/>
    <property type="project" value="InterPro"/>
</dbReference>
<evidence type="ECO:0000313" key="2">
    <source>
        <dbReference type="Proteomes" id="UP000887116"/>
    </source>
</evidence>
<proteinExistence type="predicted"/>
<evidence type="ECO:0008006" key="3">
    <source>
        <dbReference type="Google" id="ProtNLM"/>
    </source>
</evidence>
<dbReference type="AlphaFoldDB" id="A0A8X6LK70"/>
<evidence type="ECO:0000313" key="1">
    <source>
        <dbReference type="EMBL" id="GFR12835.1"/>
    </source>
</evidence>
<dbReference type="InterPro" id="IPR009072">
    <property type="entry name" value="Histone-fold"/>
</dbReference>
<protein>
    <recommendedName>
        <fullName evidence="3">Histone H2A</fullName>
    </recommendedName>
</protein>
<keyword evidence="2" id="KW-1185">Reference proteome</keyword>
<comment type="caution">
    <text evidence="1">The sequence shown here is derived from an EMBL/GenBank/DDBJ whole genome shotgun (WGS) entry which is preliminary data.</text>
</comment>